<organism evidence="3 4">
    <name type="scientific">Amanita muscaria (strain Koide BX008)</name>
    <dbReference type="NCBI Taxonomy" id="946122"/>
    <lineage>
        <taxon>Eukaryota</taxon>
        <taxon>Fungi</taxon>
        <taxon>Dikarya</taxon>
        <taxon>Basidiomycota</taxon>
        <taxon>Agaricomycotina</taxon>
        <taxon>Agaricomycetes</taxon>
        <taxon>Agaricomycetidae</taxon>
        <taxon>Agaricales</taxon>
        <taxon>Pluteineae</taxon>
        <taxon>Amanitaceae</taxon>
        <taxon>Amanita</taxon>
    </lineage>
</organism>
<dbReference type="InterPro" id="IPR011598">
    <property type="entry name" value="bHLH_dom"/>
</dbReference>
<gene>
    <name evidence="3" type="ORF">M378DRAFT_531878</name>
</gene>
<feature type="compositionally biased region" description="Polar residues" evidence="1">
    <location>
        <begin position="198"/>
        <end position="215"/>
    </location>
</feature>
<feature type="compositionally biased region" description="Basic and acidic residues" evidence="1">
    <location>
        <begin position="218"/>
        <end position="228"/>
    </location>
</feature>
<feature type="compositionally biased region" description="Polar residues" evidence="1">
    <location>
        <begin position="335"/>
        <end position="345"/>
    </location>
</feature>
<evidence type="ECO:0000256" key="1">
    <source>
        <dbReference type="SAM" id="MobiDB-lite"/>
    </source>
</evidence>
<dbReference type="SMART" id="SM00353">
    <property type="entry name" value="HLH"/>
    <property type="match status" value="1"/>
</dbReference>
<dbReference type="EMBL" id="KN818435">
    <property type="protein sequence ID" value="KIL56263.1"/>
    <property type="molecule type" value="Genomic_DNA"/>
</dbReference>
<accession>A0A0C2WJE0</accession>
<feature type="compositionally biased region" description="Polar residues" evidence="1">
    <location>
        <begin position="68"/>
        <end position="80"/>
    </location>
</feature>
<evidence type="ECO:0000259" key="2">
    <source>
        <dbReference type="PROSITE" id="PS50888"/>
    </source>
</evidence>
<keyword evidence="4" id="KW-1185">Reference proteome</keyword>
<proteinExistence type="predicted"/>
<dbReference type="SUPFAM" id="SSF47459">
    <property type="entry name" value="HLH, helix-loop-helix DNA-binding domain"/>
    <property type="match status" value="1"/>
</dbReference>
<feature type="region of interest" description="Disordered" evidence="1">
    <location>
        <begin position="150"/>
        <end position="258"/>
    </location>
</feature>
<feature type="region of interest" description="Disordered" evidence="1">
    <location>
        <begin position="1"/>
        <end position="117"/>
    </location>
</feature>
<dbReference type="AlphaFoldDB" id="A0A0C2WJE0"/>
<evidence type="ECO:0000313" key="3">
    <source>
        <dbReference type="EMBL" id="KIL56263.1"/>
    </source>
</evidence>
<protein>
    <recommendedName>
        <fullName evidence="2">BHLH domain-containing protein</fullName>
    </recommendedName>
</protein>
<dbReference type="OrthoDB" id="690068at2759"/>
<dbReference type="Gene3D" id="4.10.280.10">
    <property type="entry name" value="Helix-loop-helix DNA-binding domain"/>
    <property type="match status" value="1"/>
</dbReference>
<dbReference type="InterPro" id="IPR036638">
    <property type="entry name" value="HLH_DNA-bd_sf"/>
</dbReference>
<dbReference type="STRING" id="946122.A0A0C2WJE0"/>
<evidence type="ECO:0000313" key="4">
    <source>
        <dbReference type="Proteomes" id="UP000054549"/>
    </source>
</evidence>
<dbReference type="Pfam" id="PF00010">
    <property type="entry name" value="HLH"/>
    <property type="match status" value="1"/>
</dbReference>
<dbReference type="Proteomes" id="UP000054549">
    <property type="component" value="Unassembled WGS sequence"/>
</dbReference>
<feature type="region of interest" description="Disordered" evidence="1">
    <location>
        <begin position="319"/>
        <end position="373"/>
    </location>
</feature>
<name>A0A0C2WJE0_AMAMK</name>
<reference evidence="3 4" key="1">
    <citation type="submission" date="2014-04" db="EMBL/GenBank/DDBJ databases">
        <title>Evolutionary Origins and Diversification of the Mycorrhizal Mutualists.</title>
        <authorList>
            <consortium name="DOE Joint Genome Institute"/>
            <consortium name="Mycorrhizal Genomics Consortium"/>
            <person name="Kohler A."/>
            <person name="Kuo A."/>
            <person name="Nagy L.G."/>
            <person name="Floudas D."/>
            <person name="Copeland A."/>
            <person name="Barry K.W."/>
            <person name="Cichocki N."/>
            <person name="Veneault-Fourrey C."/>
            <person name="LaButti K."/>
            <person name="Lindquist E.A."/>
            <person name="Lipzen A."/>
            <person name="Lundell T."/>
            <person name="Morin E."/>
            <person name="Murat C."/>
            <person name="Riley R."/>
            <person name="Ohm R."/>
            <person name="Sun H."/>
            <person name="Tunlid A."/>
            <person name="Henrissat B."/>
            <person name="Grigoriev I.V."/>
            <person name="Hibbett D.S."/>
            <person name="Martin F."/>
        </authorList>
    </citation>
    <scope>NUCLEOTIDE SEQUENCE [LARGE SCALE GENOMIC DNA]</scope>
    <source>
        <strain evidence="3 4">Koide BX008</strain>
    </source>
</reference>
<feature type="compositionally biased region" description="Basic and acidic residues" evidence="1">
    <location>
        <begin position="150"/>
        <end position="176"/>
    </location>
</feature>
<sequence length="406" mass="44523">MQSGGPEPVQPRKRGRKPGPFSRSVREAQRKLNHSIIEKARRTKTNEALAALRQLVPSDFSRRPSPGNLPSNNNRHLNTNSDDEIEDEDDKGEEDHEYYNSAAALSGTAKNGKKREEKEFKLEVLERTVAYLQVLTQRYDELKMRHDKLEMNTGDRRHSQSRCSTERRYREYREDAQNSATASRKRSRSDAGSVIAGSISNSDHGSVTLPFTVSGGSIDDRPSKRHEPLPPISSWLPHSPNATRSTLSPSTPSTKCNDECTSGAVTPVLSSQLPTPPSSALFQPLFSGAHCYATHSTIPSLSLDPKALSPPCQLHARRLSVSSSPSVTPRVLTGGRSTKPGNNNHVIKRSSHLHSERVPATDASHTSPHTPEDENAASLLLTMGLQPSPISPLGHAILCLKGRRLS</sequence>
<dbReference type="HOGENOM" id="CLU_049479_0_0_1"/>
<feature type="compositionally biased region" description="Low complexity" evidence="1">
    <location>
        <begin position="243"/>
        <end position="254"/>
    </location>
</feature>
<feature type="compositionally biased region" description="Acidic residues" evidence="1">
    <location>
        <begin position="81"/>
        <end position="92"/>
    </location>
</feature>
<feature type="compositionally biased region" description="Basic and acidic residues" evidence="1">
    <location>
        <begin position="24"/>
        <end position="40"/>
    </location>
</feature>
<feature type="compositionally biased region" description="Low complexity" evidence="1">
    <location>
        <begin position="319"/>
        <end position="333"/>
    </location>
</feature>
<feature type="domain" description="BHLH" evidence="2">
    <location>
        <begin position="29"/>
        <end position="135"/>
    </location>
</feature>
<dbReference type="InParanoid" id="A0A0C2WJE0"/>
<dbReference type="PROSITE" id="PS50888">
    <property type="entry name" value="BHLH"/>
    <property type="match status" value="1"/>
</dbReference>
<dbReference type="GO" id="GO:0046983">
    <property type="term" value="F:protein dimerization activity"/>
    <property type="evidence" value="ECO:0007669"/>
    <property type="project" value="InterPro"/>
</dbReference>